<evidence type="ECO:0000256" key="4">
    <source>
        <dbReference type="ARBA" id="ARBA00022490"/>
    </source>
</evidence>
<dbReference type="Proteomes" id="UP000001593">
    <property type="component" value="Unassembled WGS sequence"/>
</dbReference>
<keyword evidence="5" id="KW-0489">Methyltransferase</keyword>
<evidence type="ECO:0000313" key="13">
    <source>
        <dbReference type="EMBL" id="EDO44156.1"/>
    </source>
</evidence>
<evidence type="ECO:0000256" key="9">
    <source>
        <dbReference type="ARBA" id="ARBA00031350"/>
    </source>
</evidence>
<dbReference type="InParanoid" id="A7RWP0"/>
<evidence type="ECO:0000256" key="1">
    <source>
        <dbReference type="ARBA" id="ARBA00004496"/>
    </source>
</evidence>
<dbReference type="OMA" id="VMSVLCQ"/>
<proteinExistence type="inferred from homology"/>
<comment type="subcellular location">
    <subcellularLocation>
        <location evidence="1">Cytoplasm</location>
    </subcellularLocation>
</comment>
<sequence length="200" mass="21772">MAWRSHGQSNADLIDQLRSNGVLKSDRVEAALRKVDRKHYSKLNPFMDAPQPIGFQATISAPHMHVYALQILEDQLKEGATALDVGSGSGYLTACMAYMVGEKGKVYGIDHIDQLVTEAKNNIKKGNPELLSQKKVELIVGDGRKGHAAGGPFDAIHVGAAAPTLPEELLEQLKPGGRMIIPVSHEHVTKPVNEQWPGKR</sequence>
<evidence type="ECO:0000256" key="6">
    <source>
        <dbReference type="ARBA" id="ARBA00022679"/>
    </source>
</evidence>
<keyword evidence="4" id="KW-0963">Cytoplasm</keyword>
<dbReference type="EC" id="2.1.1.77" evidence="3"/>
<reference evidence="13 14" key="1">
    <citation type="journal article" date="2007" name="Science">
        <title>Sea anemone genome reveals ancestral eumetazoan gene repertoire and genomic organization.</title>
        <authorList>
            <person name="Putnam N.H."/>
            <person name="Srivastava M."/>
            <person name="Hellsten U."/>
            <person name="Dirks B."/>
            <person name="Chapman J."/>
            <person name="Salamov A."/>
            <person name="Terry A."/>
            <person name="Shapiro H."/>
            <person name="Lindquist E."/>
            <person name="Kapitonov V.V."/>
            <person name="Jurka J."/>
            <person name="Genikhovich G."/>
            <person name="Grigoriev I.V."/>
            <person name="Lucas S.M."/>
            <person name="Steele R.E."/>
            <person name="Finnerty J.R."/>
            <person name="Technau U."/>
            <person name="Martindale M.Q."/>
            <person name="Rokhsar D.S."/>
        </authorList>
    </citation>
    <scope>NUCLEOTIDE SEQUENCE [LARGE SCALE GENOMIC DNA]</scope>
    <source>
        <strain evidence="14">CH2 X CH6</strain>
    </source>
</reference>
<evidence type="ECO:0000256" key="7">
    <source>
        <dbReference type="ARBA" id="ARBA00022691"/>
    </source>
</evidence>
<dbReference type="eggNOG" id="KOG1661">
    <property type="taxonomic scope" value="Eukaryota"/>
</dbReference>
<evidence type="ECO:0000256" key="2">
    <source>
        <dbReference type="ARBA" id="ARBA00005369"/>
    </source>
</evidence>
<evidence type="ECO:0000256" key="11">
    <source>
        <dbReference type="ARBA" id="ARBA00040923"/>
    </source>
</evidence>
<evidence type="ECO:0000256" key="12">
    <source>
        <dbReference type="ARBA" id="ARBA00042126"/>
    </source>
</evidence>
<evidence type="ECO:0000256" key="8">
    <source>
        <dbReference type="ARBA" id="ARBA00031323"/>
    </source>
</evidence>
<dbReference type="InterPro" id="IPR029063">
    <property type="entry name" value="SAM-dependent_MTases_sf"/>
</dbReference>
<dbReference type="PANTHER" id="PTHR11579">
    <property type="entry name" value="PROTEIN-L-ISOASPARTATE O-METHYLTRANSFERASE"/>
    <property type="match status" value="1"/>
</dbReference>
<dbReference type="Pfam" id="PF01135">
    <property type="entry name" value="PCMT"/>
    <property type="match status" value="1"/>
</dbReference>
<evidence type="ECO:0000256" key="10">
    <source>
        <dbReference type="ARBA" id="ARBA00035815"/>
    </source>
</evidence>
<dbReference type="PANTHER" id="PTHR11579:SF0">
    <property type="entry name" value="PROTEIN-L-ISOASPARTATE(D-ASPARTATE) O-METHYLTRANSFERASE"/>
    <property type="match status" value="1"/>
</dbReference>
<comment type="similarity">
    <text evidence="2">Belongs to the methyltransferase superfamily. L-isoaspartyl/D-aspartyl protein methyltransferase family.</text>
</comment>
<dbReference type="FunFam" id="3.40.50.150:FF:000027">
    <property type="entry name" value="Protein-L-isoaspartate O-methyltransferase"/>
    <property type="match status" value="1"/>
</dbReference>
<accession>A7RWP0</accession>
<evidence type="ECO:0000256" key="5">
    <source>
        <dbReference type="ARBA" id="ARBA00022603"/>
    </source>
</evidence>
<evidence type="ECO:0000313" key="14">
    <source>
        <dbReference type="Proteomes" id="UP000001593"/>
    </source>
</evidence>
<keyword evidence="6" id="KW-0808">Transferase</keyword>
<evidence type="ECO:0000256" key="3">
    <source>
        <dbReference type="ARBA" id="ARBA00011890"/>
    </source>
</evidence>
<comment type="catalytic activity">
    <reaction evidence="10">
        <text>[protein]-L-isoaspartate + S-adenosyl-L-methionine = [protein]-L-isoaspartate alpha-methyl ester + S-adenosyl-L-homocysteine</text>
        <dbReference type="Rhea" id="RHEA:12705"/>
        <dbReference type="Rhea" id="RHEA-COMP:12143"/>
        <dbReference type="Rhea" id="RHEA-COMP:12144"/>
        <dbReference type="ChEBI" id="CHEBI:57856"/>
        <dbReference type="ChEBI" id="CHEBI:59789"/>
        <dbReference type="ChEBI" id="CHEBI:90596"/>
        <dbReference type="ChEBI" id="CHEBI:90598"/>
        <dbReference type="EC" id="2.1.1.77"/>
    </reaction>
    <physiologicalReaction direction="left-to-right" evidence="10">
        <dbReference type="Rhea" id="RHEA:12706"/>
    </physiologicalReaction>
</comment>
<dbReference type="NCBIfam" id="TIGR00080">
    <property type="entry name" value="pimt"/>
    <property type="match status" value="1"/>
</dbReference>
<dbReference type="EMBL" id="DS469547">
    <property type="protein sequence ID" value="EDO44156.1"/>
    <property type="molecule type" value="Genomic_DNA"/>
</dbReference>
<dbReference type="InterPro" id="IPR000682">
    <property type="entry name" value="PCMT"/>
</dbReference>
<dbReference type="Gene3D" id="3.40.50.150">
    <property type="entry name" value="Vaccinia Virus protein VP39"/>
    <property type="match status" value="1"/>
</dbReference>
<dbReference type="SUPFAM" id="SSF53335">
    <property type="entry name" value="S-adenosyl-L-methionine-dependent methyltransferases"/>
    <property type="match status" value="1"/>
</dbReference>
<dbReference type="STRING" id="45351.A7RWP0"/>
<keyword evidence="7" id="KW-0949">S-adenosyl-L-methionine</keyword>
<dbReference type="HOGENOM" id="CLU_055432_0_4_1"/>
<dbReference type="CDD" id="cd02440">
    <property type="entry name" value="AdoMet_MTases"/>
    <property type="match status" value="1"/>
</dbReference>
<organism evidence="13 14">
    <name type="scientific">Nematostella vectensis</name>
    <name type="common">Starlet sea anemone</name>
    <dbReference type="NCBI Taxonomy" id="45351"/>
    <lineage>
        <taxon>Eukaryota</taxon>
        <taxon>Metazoa</taxon>
        <taxon>Cnidaria</taxon>
        <taxon>Anthozoa</taxon>
        <taxon>Hexacorallia</taxon>
        <taxon>Actiniaria</taxon>
        <taxon>Edwardsiidae</taxon>
        <taxon>Nematostella</taxon>
    </lineage>
</organism>
<keyword evidence="14" id="KW-1185">Reference proteome</keyword>
<dbReference type="GO" id="GO:0005737">
    <property type="term" value="C:cytoplasm"/>
    <property type="evidence" value="ECO:0000318"/>
    <property type="project" value="GO_Central"/>
</dbReference>
<dbReference type="GO" id="GO:0032259">
    <property type="term" value="P:methylation"/>
    <property type="evidence" value="ECO:0007669"/>
    <property type="project" value="UniProtKB-KW"/>
</dbReference>
<name>A7RWP0_NEMVE</name>
<dbReference type="GO" id="GO:0004719">
    <property type="term" value="F:protein-L-isoaspartate (D-aspartate) O-methyltransferase activity"/>
    <property type="evidence" value="ECO:0000318"/>
    <property type="project" value="GO_Central"/>
</dbReference>
<protein>
    <recommendedName>
        <fullName evidence="11">Protein-L-isoaspartate(D-aspartate) O-methyltransferase</fullName>
        <ecNumber evidence="3">2.1.1.77</ecNumber>
    </recommendedName>
    <alternativeName>
        <fullName evidence="9">L-isoaspartyl protein carboxyl methyltransferase</fullName>
    </alternativeName>
    <alternativeName>
        <fullName evidence="12">Protein L-isoaspartyl/D-aspartyl methyltransferase</fullName>
    </alternativeName>
    <alternativeName>
        <fullName evidence="8">Protein-beta-aspartate methyltransferase</fullName>
    </alternativeName>
</protein>
<dbReference type="PhylomeDB" id="A7RWP0"/>
<dbReference type="AlphaFoldDB" id="A7RWP0"/>
<gene>
    <name evidence="13" type="ORF">NEMVEDRAFT_v1g203274</name>
</gene>